<dbReference type="PRINTS" id="PR01490">
    <property type="entry name" value="RTXTOXIND"/>
</dbReference>
<dbReference type="PANTHER" id="PTHR30386">
    <property type="entry name" value="MEMBRANE FUSION SUBUNIT OF EMRAB-TOLC MULTIDRUG EFFLUX PUMP"/>
    <property type="match status" value="1"/>
</dbReference>
<protein>
    <submittedName>
        <fullName evidence="8">HlyD family efflux transporter periplasmic adaptor subunit</fullName>
    </submittedName>
</protein>
<evidence type="ECO:0000313" key="9">
    <source>
        <dbReference type="Proteomes" id="UP001379533"/>
    </source>
</evidence>
<dbReference type="Gene3D" id="1.10.287.470">
    <property type="entry name" value="Helix hairpin bin"/>
    <property type="match status" value="1"/>
</dbReference>
<feature type="region of interest" description="Disordered" evidence="6">
    <location>
        <begin position="378"/>
        <end position="398"/>
    </location>
</feature>
<accession>A0ABZ2K751</accession>
<keyword evidence="5" id="KW-0175">Coiled coil</keyword>
<reference evidence="8 9" key="1">
    <citation type="submission" date="2021-12" db="EMBL/GenBank/DDBJ databases">
        <title>Discovery of the Pendulisporaceae a myxobacterial family with distinct sporulation behavior and unique specialized metabolism.</title>
        <authorList>
            <person name="Garcia R."/>
            <person name="Popoff A."/>
            <person name="Bader C.D."/>
            <person name="Loehr J."/>
            <person name="Walesch S."/>
            <person name="Walt C."/>
            <person name="Boldt J."/>
            <person name="Bunk B."/>
            <person name="Haeckl F.J.F.P.J."/>
            <person name="Gunesch A.P."/>
            <person name="Birkelbach J."/>
            <person name="Nuebel U."/>
            <person name="Pietschmann T."/>
            <person name="Bach T."/>
            <person name="Mueller R."/>
        </authorList>
    </citation>
    <scope>NUCLEOTIDE SEQUENCE [LARGE SCALE GENOMIC DNA]</scope>
    <source>
        <strain evidence="8 9">MSr12523</strain>
    </source>
</reference>
<evidence type="ECO:0000256" key="4">
    <source>
        <dbReference type="ARBA" id="ARBA00023136"/>
    </source>
</evidence>
<dbReference type="InterPro" id="IPR011053">
    <property type="entry name" value="Single_hybrid_motif"/>
</dbReference>
<evidence type="ECO:0000259" key="7">
    <source>
        <dbReference type="Pfam" id="PF25917"/>
    </source>
</evidence>
<proteinExistence type="predicted"/>
<dbReference type="InterPro" id="IPR050739">
    <property type="entry name" value="MFP"/>
</dbReference>
<evidence type="ECO:0000313" key="8">
    <source>
        <dbReference type="EMBL" id="WXA94511.1"/>
    </source>
</evidence>
<keyword evidence="4" id="KW-0472">Membrane</keyword>
<evidence type="ECO:0000256" key="5">
    <source>
        <dbReference type="SAM" id="Coils"/>
    </source>
</evidence>
<dbReference type="Gene3D" id="2.40.30.170">
    <property type="match status" value="1"/>
</dbReference>
<feature type="compositionally biased region" description="Basic and acidic residues" evidence="6">
    <location>
        <begin position="386"/>
        <end position="398"/>
    </location>
</feature>
<dbReference type="SUPFAM" id="SSF111369">
    <property type="entry name" value="HlyD-like secretion proteins"/>
    <property type="match status" value="1"/>
</dbReference>
<gene>
    <name evidence="8" type="ORF">LZC95_49715</name>
</gene>
<keyword evidence="9" id="KW-1185">Reference proteome</keyword>
<evidence type="ECO:0000256" key="6">
    <source>
        <dbReference type="SAM" id="MobiDB-lite"/>
    </source>
</evidence>
<evidence type="ECO:0000256" key="1">
    <source>
        <dbReference type="ARBA" id="ARBA00004167"/>
    </source>
</evidence>
<evidence type="ECO:0000256" key="2">
    <source>
        <dbReference type="ARBA" id="ARBA00022692"/>
    </source>
</evidence>
<keyword evidence="2" id="KW-0812">Transmembrane</keyword>
<dbReference type="RefSeq" id="WP_394845120.1">
    <property type="nucleotide sequence ID" value="NZ_CP089982.1"/>
</dbReference>
<keyword evidence="3" id="KW-1133">Transmembrane helix</keyword>
<feature type="domain" description="Multidrug resistance protein MdtA-like barrel-sandwich hybrid" evidence="7">
    <location>
        <begin position="64"/>
        <end position="276"/>
    </location>
</feature>
<dbReference type="Proteomes" id="UP001379533">
    <property type="component" value="Chromosome"/>
</dbReference>
<name>A0ABZ2K751_9BACT</name>
<sequence length="398" mass="43847">MFSRTSRVLDADSSRTRGLTAVVALTLLAVWGTWLFRGELSVYETSEAARLEVVRAAHPFDAPIPGRVVKVNFALDQEVDEGDVLVELDSDQQRLALSEAKVKAANLGPQFTATRAELEAEKKALTAFRSQGDAILGEASSRAEEAEIATRLAREELERIERLTDSGAMPDIDAVRAKADAERKAATAAALRAQRTKHEGEWITGQSDRNTHIAALQRDVVRLESELHQIEAQIESLEHEIDRRRIRAPASGRIGEISSFRPGSFVDEGDHLGTIVARGDLRVIAELKPASAFGHVRTGQTAQVRFDGFPWTEFGDTRASVTDVAREVRDGHARVELNIVSANERIPLQHGLPGTVEIEVERATPAALILRAVGRLLHRGNSDPPRPTEDRRERITRQ</sequence>
<dbReference type="Pfam" id="PF25917">
    <property type="entry name" value="BSH_RND"/>
    <property type="match status" value="1"/>
</dbReference>
<dbReference type="SUPFAM" id="SSF51230">
    <property type="entry name" value="Single hybrid motif"/>
    <property type="match status" value="1"/>
</dbReference>
<dbReference type="Gene3D" id="2.40.50.100">
    <property type="match status" value="2"/>
</dbReference>
<organism evidence="8 9">
    <name type="scientific">Pendulispora brunnea</name>
    <dbReference type="NCBI Taxonomy" id="2905690"/>
    <lineage>
        <taxon>Bacteria</taxon>
        <taxon>Pseudomonadati</taxon>
        <taxon>Myxococcota</taxon>
        <taxon>Myxococcia</taxon>
        <taxon>Myxococcales</taxon>
        <taxon>Sorangiineae</taxon>
        <taxon>Pendulisporaceae</taxon>
        <taxon>Pendulispora</taxon>
    </lineage>
</organism>
<comment type="subcellular location">
    <subcellularLocation>
        <location evidence="1">Membrane</location>
        <topology evidence="1">Single-pass membrane protein</topology>
    </subcellularLocation>
</comment>
<feature type="coiled-coil region" evidence="5">
    <location>
        <begin position="213"/>
        <end position="247"/>
    </location>
</feature>
<dbReference type="EMBL" id="CP089982">
    <property type="protein sequence ID" value="WXA94511.1"/>
    <property type="molecule type" value="Genomic_DNA"/>
</dbReference>
<dbReference type="PANTHER" id="PTHR30386:SF26">
    <property type="entry name" value="TRANSPORT PROTEIN COMB"/>
    <property type="match status" value="1"/>
</dbReference>
<evidence type="ECO:0000256" key="3">
    <source>
        <dbReference type="ARBA" id="ARBA00022989"/>
    </source>
</evidence>
<dbReference type="InterPro" id="IPR058625">
    <property type="entry name" value="MdtA-like_BSH"/>
</dbReference>